<dbReference type="AlphaFoldDB" id="A0A9Q1BJ72"/>
<feature type="region of interest" description="Disordered" evidence="1">
    <location>
        <begin position="489"/>
        <end position="552"/>
    </location>
</feature>
<dbReference type="EMBL" id="JAIZAY010000016">
    <property type="protein sequence ID" value="KAJ8027529.1"/>
    <property type="molecule type" value="Genomic_DNA"/>
</dbReference>
<feature type="compositionally biased region" description="Low complexity" evidence="1">
    <location>
        <begin position="723"/>
        <end position="732"/>
    </location>
</feature>
<sequence length="1136" mass="127073">METQEKQCNRHQHNDHITVDSSPATKSKSPEDELKAFPEEVRGKRGNSEDHSAQDNHGQKGGKEKRIDRRNGGKGKGGVSRRPRDTSTPLSIHSVGGSTPDKADVHRENQTLSSRVDTTLSEFVQNLEKEKSRLENDSAESVDTSSLQMLLSNLSLALDDRHAESMKLCGDAEEVREKLEAVRKILQDQINKGEEDGERKDDADSHSIKDNKVREARAQASLNNAKAALARLALEVSETSQLAAEVELAAAQAAVMAEEAQKESAKASDVMDAAVDKNETDGKAIEEDDYHEEEETEEGESHPGEGVDDEDENKDKNGERKGEGEEISRDEGLKDETIDNENDDVDDELQKLEDETSAEVDIIDGDQSKTDNEASRPSSTTSKISNHVTRPKSGKKSQMSNHMTSPSPRPTSSRRTPTEKPLEWPHYILHLSEDPSDEIIGCIIRSNDDVIEENPNTFICRLAPDLSTSVVSDSEELVCDVVVIEEVTTEDDYSKEDEDNREERSNDIEETAEENSEEDHEGAEQVSKETENPRIDKDENNNTHIKSDDHKDQKIRKEYRLVVAIPYTVTPRMATSREFVVKIKAGPAPDWSIPSTLATESVFPEHKGPFIEVRVNVSGNCAFAVVARPITDRLTITKKGGFMKSSTDSRISLTYPVGISSLMTASLQVQPAEQAVSELRSRMKHCSDLITASPILHLTHSSRKGFEQPVTLALSCPPNPFKAASSTTLSSSKADEKQDKSDKPGGMPPSREDGVVIRSTKSSIFGGDPSEDALHLLHRPLTAKSWATLDDITIKQTRKDVVTVDLDKPYDRLLVLRMTADCRYPVENVANTFEQALQIKYSKIILAHKVDDLENAVVLCVPSRQVEGVLRKLSSDGYEAPSEMSEELPLTEGMEIEMRVTGNIKVVNHEIVKLIFHSQRRTNIDLRLDVANPYGNYSSSDYRGMLEFYGRPKIVLQDMEDPEEILLREAEAKVEAKKGQRKEEKKEKKAKENKEQIQNVSKNVPHQLCKIPVSLPKRDREVDLTASQTRAKIADVPGITCNVNLEWLAGELGNEWESLAAYLGMKSNRMQSIKRNFPGNQTAQIFNMLITWRSRMPKSYDKERKLLRALVRCGRYDLSEELKYREEEFDAEETDN</sequence>
<dbReference type="PANTHER" id="PTHR28336">
    <property type="entry name" value="BA1-643"/>
    <property type="match status" value="1"/>
</dbReference>
<dbReference type="PROSITE" id="PS50017">
    <property type="entry name" value="DEATH_DOMAIN"/>
    <property type="match status" value="1"/>
</dbReference>
<dbReference type="SUPFAM" id="SSF47986">
    <property type="entry name" value="DEATH domain"/>
    <property type="match status" value="1"/>
</dbReference>
<dbReference type="OrthoDB" id="6118651at2759"/>
<evidence type="ECO:0000313" key="4">
    <source>
        <dbReference type="Proteomes" id="UP001152320"/>
    </source>
</evidence>
<feature type="region of interest" description="Disordered" evidence="1">
    <location>
        <begin position="254"/>
        <end position="421"/>
    </location>
</feature>
<protein>
    <submittedName>
        <fullName evidence="3">Death domain-containing protein 1</fullName>
    </submittedName>
</protein>
<organism evidence="3 4">
    <name type="scientific">Holothuria leucospilota</name>
    <name type="common">Black long sea cucumber</name>
    <name type="synonym">Mertensiothuria leucospilota</name>
    <dbReference type="NCBI Taxonomy" id="206669"/>
    <lineage>
        <taxon>Eukaryota</taxon>
        <taxon>Metazoa</taxon>
        <taxon>Echinodermata</taxon>
        <taxon>Eleutherozoa</taxon>
        <taxon>Echinozoa</taxon>
        <taxon>Holothuroidea</taxon>
        <taxon>Aspidochirotacea</taxon>
        <taxon>Aspidochirotida</taxon>
        <taxon>Holothuriidae</taxon>
        <taxon>Holothuria</taxon>
    </lineage>
</organism>
<keyword evidence="4" id="KW-1185">Reference proteome</keyword>
<feature type="domain" description="Death" evidence="2">
    <location>
        <begin position="1048"/>
        <end position="1126"/>
    </location>
</feature>
<feature type="compositionally biased region" description="Basic and acidic residues" evidence="1">
    <location>
        <begin position="313"/>
        <end position="337"/>
    </location>
</feature>
<dbReference type="InterPro" id="IPR000488">
    <property type="entry name" value="Death_dom"/>
</dbReference>
<feature type="region of interest" description="Disordered" evidence="1">
    <location>
        <begin position="976"/>
        <end position="996"/>
    </location>
</feature>
<feature type="compositionally biased region" description="Acidic residues" evidence="1">
    <location>
        <begin position="355"/>
        <end position="364"/>
    </location>
</feature>
<evidence type="ECO:0000259" key="2">
    <source>
        <dbReference type="PROSITE" id="PS50017"/>
    </source>
</evidence>
<feature type="compositionally biased region" description="Low complexity" evidence="1">
    <location>
        <begin position="404"/>
        <end position="415"/>
    </location>
</feature>
<feature type="compositionally biased region" description="Basic and acidic residues" evidence="1">
    <location>
        <begin position="976"/>
        <end position="995"/>
    </location>
</feature>
<dbReference type="Pfam" id="PF00531">
    <property type="entry name" value="Death"/>
    <property type="match status" value="1"/>
</dbReference>
<dbReference type="GO" id="GO:0007165">
    <property type="term" value="P:signal transduction"/>
    <property type="evidence" value="ECO:0007669"/>
    <property type="project" value="InterPro"/>
</dbReference>
<evidence type="ECO:0000313" key="3">
    <source>
        <dbReference type="EMBL" id="KAJ8027529.1"/>
    </source>
</evidence>
<feature type="compositionally biased region" description="Acidic residues" evidence="1">
    <location>
        <begin position="489"/>
        <end position="500"/>
    </location>
</feature>
<dbReference type="InterPro" id="IPR011029">
    <property type="entry name" value="DEATH-like_dom_sf"/>
</dbReference>
<feature type="compositionally biased region" description="Polar residues" evidence="1">
    <location>
        <begin position="375"/>
        <end position="388"/>
    </location>
</feature>
<feature type="compositionally biased region" description="Basic and acidic residues" evidence="1">
    <location>
        <begin position="274"/>
        <end position="285"/>
    </location>
</feature>
<dbReference type="Proteomes" id="UP001152320">
    <property type="component" value="Chromosome 16"/>
</dbReference>
<feature type="region of interest" description="Disordered" evidence="1">
    <location>
        <begin position="723"/>
        <end position="754"/>
    </location>
</feature>
<dbReference type="Gene3D" id="1.10.533.10">
    <property type="entry name" value="Death Domain, Fas"/>
    <property type="match status" value="1"/>
</dbReference>
<feature type="compositionally biased region" description="Basic and acidic residues" evidence="1">
    <location>
        <begin position="28"/>
        <end position="71"/>
    </location>
</feature>
<name>A0A9Q1BJ72_HOLLE</name>
<dbReference type="Gene3D" id="2.60.220.30">
    <property type="match status" value="1"/>
</dbReference>
<accession>A0A9Q1BJ72</accession>
<comment type="caution">
    <text evidence="3">The sequence shown here is derived from an EMBL/GenBank/DDBJ whole genome shotgun (WGS) entry which is preliminary data.</text>
</comment>
<feature type="compositionally biased region" description="Basic and acidic residues" evidence="1">
    <location>
        <begin position="1"/>
        <end position="18"/>
    </location>
</feature>
<feature type="region of interest" description="Disordered" evidence="1">
    <location>
        <begin position="1"/>
        <end position="118"/>
    </location>
</feature>
<feature type="compositionally biased region" description="Acidic residues" evidence="1">
    <location>
        <begin position="338"/>
        <end position="347"/>
    </location>
</feature>
<dbReference type="PANTHER" id="PTHR28336:SF4">
    <property type="entry name" value="DEATH DOMAIN-CONTAINING PROTEIN 1"/>
    <property type="match status" value="1"/>
</dbReference>
<reference evidence="3" key="1">
    <citation type="submission" date="2021-10" db="EMBL/GenBank/DDBJ databases">
        <title>Tropical sea cucumber genome reveals ecological adaptation and Cuvierian tubules defense mechanism.</title>
        <authorList>
            <person name="Chen T."/>
        </authorList>
    </citation>
    <scope>NUCLEOTIDE SEQUENCE</scope>
    <source>
        <strain evidence="3">Nanhai2018</strain>
        <tissue evidence="3">Muscle</tissue>
    </source>
</reference>
<feature type="compositionally biased region" description="Basic and acidic residues" evidence="1">
    <location>
        <begin position="522"/>
        <end position="552"/>
    </location>
</feature>
<feature type="region of interest" description="Disordered" evidence="1">
    <location>
        <begin position="190"/>
        <end position="213"/>
    </location>
</feature>
<proteinExistence type="predicted"/>
<feature type="compositionally biased region" description="Acidic residues" evidence="1">
    <location>
        <begin position="286"/>
        <end position="298"/>
    </location>
</feature>
<feature type="compositionally biased region" description="Basic and acidic residues" evidence="1">
    <location>
        <begin position="733"/>
        <end position="743"/>
    </location>
</feature>
<evidence type="ECO:0000256" key="1">
    <source>
        <dbReference type="SAM" id="MobiDB-lite"/>
    </source>
</evidence>
<feature type="compositionally biased region" description="Acidic residues" evidence="1">
    <location>
        <begin position="508"/>
        <end position="521"/>
    </location>
</feature>
<gene>
    <name evidence="3" type="ORF">HOLleu_32694</name>
</gene>